<evidence type="ECO:0000313" key="5">
    <source>
        <dbReference type="EMBL" id="CAE6465139.1"/>
    </source>
</evidence>
<feature type="compositionally biased region" description="Acidic residues" evidence="1">
    <location>
        <begin position="422"/>
        <end position="431"/>
    </location>
</feature>
<dbReference type="InterPro" id="IPR036322">
    <property type="entry name" value="WD40_repeat_dom_sf"/>
</dbReference>
<dbReference type="Pfam" id="PF08553">
    <property type="entry name" value="VID27"/>
    <property type="match status" value="1"/>
</dbReference>
<dbReference type="InterPro" id="IPR040768">
    <property type="entry name" value="Vid27_PH"/>
</dbReference>
<dbReference type="EMBL" id="CAJMWY010001340">
    <property type="protein sequence ID" value="CAE6465139.1"/>
    <property type="molecule type" value="Genomic_DNA"/>
</dbReference>
<name>A0A8H3BS13_9AGAM</name>
<feature type="domain" description="Vid27 N-terminal" evidence="4">
    <location>
        <begin position="1"/>
        <end position="163"/>
    </location>
</feature>
<feature type="region of interest" description="Disordered" evidence="1">
    <location>
        <begin position="419"/>
        <end position="443"/>
    </location>
</feature>
<organism evidence="5 6">
    <name type="scientific">Rhizoctonia solani</name>
    <dbReference type="NCBI Taxonomy" id="456999"/>
    <lineage>
        <taxon>Eukaryota</taxon>
        <taxon>Fungi</taxon>
        <taxon>Dikarya</taxon>
        <taxon>Basidiomycota</taxon>
        <taxon>Agaricomycotina</taxon>
        <taxon>Agaricomycetes</taxon>
        <taxon>Cantharellales</taxon>
        <taxon>Ceratobasidiaceae</taxon>
        <taxon>Rhizoctonia</taxon>
    </lineage>
</organism>
<dbReference type="Gene3D" id="2.130.10.10">
    <property type="entry name" value="YVTN repeat-like/Quinoprotein amine dehydrogenase"/>
    <property type="match status" value="1"/>
</dbReference>
<feature type="compositionally biased region" description="Low complexity" evidence="1">
    <location>
        <begin position="184"/>
        <end position="199"/>
    </location>
</feature>
<feature type="domain" description="Vacuolar import/degradation Vid27 C-terminal" evidence="2">
    <location>
        <begin position="484"/>
        <end position="830"/>
    </location>
</feature>
<dbReference type="Pfam" id="PF17748">
    <property type="entry name" value="VID27_N"/>
    <property type="match status" value="1"/>
</dbReference>
<dbReference type="GO" id="GO:0005737">
    <property type="term" value="C:cytoplasm"/>
    <property type="evidence" value="ECO:0007669"/>
    <property type="project" value="TreeGrafter"/>
</dbReference>
<feature type="region of interest" description="Disordered" evidence="1">
    <location>
        <begin position="823"/>
        <end position="844"/>
    </location>
</feature>
<evidence type="ECO:0000259" key="3">
    <source>
        <dbReference type="Pfam" id="PF17747"/>
    </source>
</evidence>
<evidence type="ECO:0000259" key="2">
    <source>
        <dbReference type="Pfam" id="PF08553"/>
    </source>
</evidence>
<feature type="region of interest" description="Disordered" evidence="1">
    <location>
        <begin position="360"/>
        <end position="393"/>
    </location>
</feature>
<feature type="domain" description="Vid27 PH-like" evidence="3">
    <location>
        <begin position="230"/>
        <end position="334"/>
    </location>
</feature>
<protein>
    <submittedName>
        <fullName evidence="5">Uncharacterized protein</fullName>
    </submittedName>
</protein>
<dbReference type="Pfam" id="PF17747">
    <property type="entry name" value="VID27_PH"/>
    <property type="match status" value="1"/>
</dbReference>
<dbReference type="InterPro" id="IPR015943">
    <property type="entry name" value="WD40/YVTN_repeat-like_dom_sf"/>
</dbReference>
<feature type="region of interest" description="Disordered" evidence="1">
    <location>
        <begin position="165"/>
        <end position="228"/>
    </location>
</feature>
<dbReference type="AlphaFoldDB" id="A0A8H3BS13"/>
<reference evidence="5" key="1">
    <citation type="submission" date="2021-01" db="EMBL/GenBank/DDBJ databases">
        <authorList>
            <person name="Kaushik A."/>
        </authorList>
    </citation>
    <scope>NUCLEOTIDE SEQUENCE</scope>
    <source>
        <strain evidence="5">AG4-RS23</strain>
    </source>
</reference>
<evidence type="ECO:0000256" key="1">
    <source>
        <dbReference type="SAM" id="MobiDB-lite"/>
    </source>
</evidence>
<dbReference type="GO" id="GO:0005634">
    <property type="term" value="C:nucleus"/>
    <property type="evidence" value="ECO:0007669"/>
    <property type="project" value="TreeGrafter"/>
</dbReference>
<dbReference type="PANTHER" id="PTHR31913">
    <property type="entry name" value="VACUOLAR IMPORT AND DEGRADATION PROTEIN 27"/>
    <property type="match status" value="1"/>
</dbReference>
<dbReference type="InterPro" id="IPR013863">
    <property type="entry name" value="VID27_C"/>
</dbReference>
<sequence length="844" mass="94252">MFMLKSLFSRVWNDPNTSELAQLPTGQLYLVRPNSIKGSRECIYNDAMATVRRTPTEHHFHLVVTKVYAEGDEPTLEEDDESEDERVFLLDEALQFRSSTFEGTTSFQWADLDGDEGDFFEFVAIGSNAPTAAFFETSILKAMYERKYLRSSDSATEAELADLTYQPPPPLAKAPPATPKAKKTATTASPSPAPVTSSAPPTPAKPETKAKAPPAEAETQSSQVSERPAVVDEEAQLYLWESEPIEQFAFQAGVRAYIVENEEFEYYLTAIENGTYWLAHPISEDLGGRWSKNLLSFTWSHLSQEGVASSWCFRFPDVGAFQRFQREYVRCVWEVTNQASWEKIKADEQQYAIDSHNFDQDTEMHDVSDEEEDVEDELSTDTEMHDVSDEEEDVEDELSTVEGKLAFQDRSAIGDLTAGLEENSEDEDSDDEHGPVRMPDAGGKNKLLANGYKNGLSYIARGKNIGVFRKTEDDTLEYAATISKLLTNGYKNGLSYIARGKNIGVFRKTEDDTLEYAATISKLLTPQGKQFAPKKMMLHQQDATLVLMNEQNPNALYQMDIETGKIVEEWKISDYMEINAMAPDSKFAQMTPQQTLVGTSHNALFRIDPRVSGNKLVDSEYKQYTTKAAFSGVTTTDKGQLAVASEKGDIRLFDSIGKNAKTALPALGDPVIGVDVTADGRYVVATCRTYLLLIDTLIGDGRYAGSLGFDRSFPANAKPMPKRLQLRPEHLGYMGGHVSFTPARFNSGPESEEQFIVTSTGNFVIAWDFRKVKKGRLDRYDIKQYEQQVMADDFRMGDNKDIVVALSDNVHLTKKQALVKPTRQSLATPTSSLRSRSNIVNAPY</sequence>
<evidence type="ECO:0000313" key="6">
    <source>
        <dbReference type="Proteomes" id="UP000663861"/>
    </source>
</evidence>
<accession>A0A8H3BS13</accession>
<gene>
    <name evidence="5" type="ORF">RDB_LOCUS73433</name>
</gene>
<feature type="compositionally biased region" description="Acidic residues" evidence="1">
    <location>
        <begin position="368"/>
        <end position="380"/>
    </location>
</feature>
<feature type="compositionally biased region" description="Pro residues" evidence="1">
    <location>
        <begin position="166"/>
        <end position="178"/>
    </location>
</feature>
<evidence type="ECO:0000259" key="4">
    <source>
        <dbReference type="Pfam" id="PF17748"/>
    </source>
</evidence>
<comment type="caution">
    <text evidence="5">The sequence shown here is derived from an EMBL/GenBank/DDBJ whole genome shotgun (WGS) entry which is preliminary data.</text>
</comment>
<dbReference type="Proteomes" id="UP000663861">
    <property type="component" value="Unassembled WGS sequence"/>
</dbReference>
<dbReference type="InterPro" id="IPR040458">
    <property type="entry name" value="Vid27"/>
</dbReference>
<dbReference type="InterPro" id="IPR040979">
    <property type="entry name" value="Vid27_N"/>
</dbReference>
<proteinExistence type="predicted"/>
<dbReference type="SUPFAM" id="SSF50978">
    <property type="entry name" value="WD40 repeat-like"/>
    <property type="match status" value="1"/>
</dbReference>
<dbReference type="PANTHER" id="PTHR31913:SF0">
    <property type="entry name" value="VACUOLAR IMPORT AND DEGRADATION PROTEIN 27"/>
    <property type="match status" value="1"/>
</dbReference>